<proteinExistence type="predicted"/>
<accession>A0AAX2H4J8</accession>
<sequence>MRRYPAENPPYQASRYPAKARGITPEFPTAPRGQSGLRTNYLKHQQALDAFQSLPLGSPKRLNTLRWSLAYVPFPPFSDSGSRTCTPSV</sequence>
<reference evidence="2 3" key="1">
    <citation type="submission" date="2017-08" db="EMBL/GenBank/DDBJ databases">
        <authorList>
            <person name="Chaillou S."/>
        </authorList>
    </citation>
    <scope>NUCLEOTIDE SEQUENCE [LARGE SCALE GENOMIC DNA]</scope>
    <source>
        <strain evidence="2 3">MFPA15A1205</strain>
    </source>
</reference>
<evidence type="ECO:0000256" key="1">
    <source>
        <dbReference type="SAM" id="MobiDB-lite"/>
    </source>
</evidence>
<feature type="region of interest" description="Disordered" evidence="1">
    <location>
        <begin position="1"/>
        <end position="36"/>
    </location>
</feature>
<name>A0AAX2H4J8_9PSED</name>
<protein>
    <submittedName>
        <fullName evidence="2">Uncharacterized protein</fullName>
    </submittedName>
</protein>
<dbReference type="EMBL" id="OBKZ01000009">
    <property type="protein sequence ID" value="SOB50534.1"/>
    <property type="molecule type" value="Genomic_DNA"/>
</dbReference>
<dbReference type="AlphaFoldDB" id="A0AAX2H4J8"/>
<comment type="caution">
    <text evidence="2">The sequence shown here is derived from an EMBL/GenBank/DDBJ whole genome shotgun (WGS) entry which is preliminary data.</text>
</comment>
<organism evidence="2 3">
    <name type="scientific">Pseudomonas lundensis</name>
    <dbReference type="NCBI Taxonomy" id="86185"/>
    <lineage>
        <taxon>Bacteria</taxon>
        <taxon>Pseudomonadati</taxon>
        <taxon>Pseudomonadota</taxon>
        <taxon>Gammaproteobacteria</taxon>
        <taxon>Pseudomonadales</taxon>
        <taxon>Pseudomonadaceae</taxon>
        <taxon>Pseudomonas</taxon>
    </lineage>
</organism>
<gene>
    <name evidence="2" type="ORF">PLUA15_170006</name>
</gene>
<dbReference type="Proteomes" id="UP000219564">
    <property type="component" value="Unassembled WGS sequence"/>
</dbReference>
<evidence type="ECO:0000313" key="3">
    <source>
        <dbReference type="Proteomes" id="UP000219564"/>
    </source>
</evidence>
<evidence type="ECO:0000313" key="2">
    <source>
        <dbReference type="EMBL" id="SOB50534.1"/>
    </source>
</evidence>